<feature type="region of interest" description="Disordered" evidence="1">
    <location>
        <begin position="89"/>
        <end position="118"/>
    </location>
</feature>
<keyword evidence="2" id="KW-1133">Transmembrane helix</keyword>
<dbReference type="AlphaFoldDB" id="A0A1E5Q7B4"/>
<feature type="region of interest" description="Disordered" evidence="1">
    <location>
        <begin position="177"/>
        <end position="196"/>
    </location>
</feature>
<feature type="compositionally biased region" description="Polar residues" evidence="1">
    <location>
        <begin position="130"/>
        <end position="139"/>
    </location>
</feature>
<feature type="region of interest" description="Disordered" evidence="1">
    <location>
        <begin position="127"/>
        <end position="146"/>
    </location>
</feature>
<sequence length="244" mass="26536">MVLSPQAHAELPADLPHVNCDVIVAQSFKSGLLPKVTVDPNWGIARMTAEKNYCREPQEVWDGRFLPWPVVVAPDSEAPKYLLKQKEALTSKAEPEKPRPVAPTPSITSTPLAPPKTAPVVTAPVETTAQPSTPKTNPYLSGDRLPSIISGKEEIPETIKIEDGGTSIPKLADLVQSKMNPNPPQAAKKTETEPSPKDTGIDYLYLALWGAIGSLSLGFIVVLYFTLHKPKARVMEDEDEEEDA</sequence>
<feature type="compositionally biased region" description="Basic and acidic residues" evidence="1">
    <location>
        <begin position="89"/>
        <end position="99"/>
    </location>
</feature>
<proteinExistence type="predicted"/>
<dbReference type="Proteomes" id="UP000095347">
    <property type="component" value="Unassembled WGS sequence"/>
</dbReference>
<evidence type="ECO:0000256" key="2">
    <source>
        <dbReference type="SAM" id="Phobius"/>
    </source>
</evidence>
<evidence type="ECO:0000313" key="4">
    <source>
        <dbReference type="Proteomes" id="UP000095347"/>
    </source>
</evidence>
<accession>A0A1E5Q7B4</accession>
<dbReference type="EMBL" id="MCGG01000025">
    <property type="protein sequence ID" value="OEJ67057.1"/>
    <property type="molecule type" value="Genomic_DNA"/>
</dbReference>
<keyword evidence="4" id="KW-1185">Reference proteome</keyword>
<evidence type="ECO:0000256" key="1">
    <source>
        <dbReference type="SAM" id="MobiDB-lite"/>
    </source>
</evidence>
<keyword evidence="2" id="KW-0472">Membrane</keyword>
<organism evidence="3 4">
    <name type="scientific">Magnetovibrio blakemorei</name>
    <dbReference type="NCBI Taxonomy" id="28181"/>
    <lineage>
        <taxon>Bacteria</taxon>
        <taxon>Pseudomonadati</taxon>
        <taxon>Pseudomonadota</taxon>
        <taxon>Alphaproteobacteria</taxon>
        <taxon>Rhodospirillales</taxon>
        <taxon>Magnetovibrionaceae</taxon>
        <taxon>Magnetovibrio</taxon>
    </lineage>
</organism>
<keyword evidence="2" id="KW-0812">Transmembrane</keyword>
<protein>
    <submittedName>
        <fullName evidence="3">Uncharacterized protein</fullName>
    </submittedName>
</protein>
<name>A0A1E5Q7B4_9PROT</name>
<reference evidence="4" key="1">
    <citation type="submission" date="2016-07" db="EMBL/GenBank/DDBJ databases">
        <authorList>
            <person name="Florea S."/>
            <person name="Webb J.S."/>
            <person name="Jaromczyk J."/>
            <person name="Schardl C.L."/>
        </authorList>
    </citation>
    <scope>NUCLEOTIDE SEQUENCE [LARGE SCALE GENOMIC DNA]</scope>
    <source>
        <strain evidence="4">MV-1</strain>
    </source>
</reference>
<evidence type="ECO:0000313" key="3">
    <source>
        <dbReference type="EMBL" id="OEJ67057.1"/>
    </source>
</evidence>
<comment type="caution">
    <text evidence="3">The sequence shown here is derived from an EMBL/GenBank/DDBJ whole genome shotgun (WGS) entry which is preliminary data.</text>
</comment>
<gene>
    <name evidence="3" type="ORF">BEN30_09760</name>
</gene>
<feature type="transmembrane region" description="Helical" evidence="2">
    <location>
        <begin position="203"/>
        <end position="225"/>
    </location>
</feature>